<evidence type="ECO:0000259" key="9">
    <source>
        <dbReference type="Pfam" id="PF01694"/>
    </source>
</evidence>
<dbReference type="Gene3D" id="1.20.1540.10">
    <property type="entry name" value="Rhomboid-like"/>
    <property type="match status" value="1"/>
</dbReference>
<dbReference type="InterPro" id="IPR022764">
    <property type="entry name" value="Peptidase_S54_rhomboid_dom"/>
</dbReference>
<dbReference type="OrthoDB" id="465874at2"/>
<keyword evidence="3 10" id="KW-0645">Protease</keyword>
<dbReference type="PANTHER" id="PTHR43066:SF1">
    <property type="entry name" value="RHOMBOID PROTEIN 2"/>
    <property type="match status" value="1"/>
</dbReference>
<keyword evidence="5" id="KW-0378">Hydrolase</keyword>
<evidence type="ECO:0000313" key="11">
    <source>
        <dbReference type="Proteomes" id="UP000239001"/>
    </source>
</evidence>
<dbReference type="InterPro" id="IPR035952">
    <property type="entry name" value="Rhomboid-like_sf"/>
</dbReference>
<feature type="transmembrane region" description="Helical" evidence="8">
    <location>
        <begin position="13"/>
        <end position="30"/>
    </location>
</feature>
<gene>
    <name evidence="10" type="ORF">C7H19_17315</name>
</gene>
<feature type="domain" description="Peptidase S54 rhomboid" evidence="9">
    <location>
        <begin position="58"/>
        <end position="189"/>
    </location>
</feature>
<reference evidence="10 11" key="2">
    <citation type="submission" date="2018-03" db="EMBL/GenBank/DDBJ databases">
        <authorList>
            <person name="Keele B.F."/>
        </authorList>
    </citation>
    <scope>NUCLEOTIDE SEQUENCE [LARGE SCALE GENOMIC DNA]</scope>
    <source>
        <strain evidence="10 11">CCALA 016</strain>
    </source>
</reference>
<sequence length="197" mass="21846">MSRPLKNSIHQEFKTQVTILGSFLVTFWIVEIIDRFVFRGRLDVYGIIPHYLIGLRGILFAPFLHGNFAHLIANSVPFVILGWLVMLQETSDFFIVTGITMLVGGLGVWIFGIPGSVHIGASILIFGYLGFLLLRGYFQRNFASIMLSVIVGVLYGGTVWGVLPSQPGISWQGHLFGFLGGVLAAKIIAKEKRKYDS</sequence>
<dbReference type="GO" id="GO:0006508">
    <property type="term" value="P:proteolysis"/>
    <property type="evidence" value="ECO:0007669"/>
    <property type="project" value="UniProtKB-KW"/>
</dbReference>
<evidence type="ECO:0000256" key="6">
    <source>
        <dbReference type="ARBA" id="ARBA00022989"/>
    </source>
</evidence>
<reference evidence="10 11" key="1">
    <citation type="submission" date="2018-03" db="EMBL/GenBank/DDBJ databases">
        <title>The ancient ancestry and fast evolution of plastids.</title>
        <authorList>
            <person name="Moore K.R."/>
            <person name="Magnabosco C."/>
            <person name="Momper L."/>
            <person name="Gold D.A."/>
            <person name="Bosak T."/>
            <person name="Fournier G.P."/>
        </authorList>
    </citation>
    <scope>NUCLEOTIDE SEQUENCE [LARGE SCALE GENOMIC DNA]</scope>
    <source>
        <strain evidence="10 11">CCALA 016</strain>
    </source>
</reference>
<dbReference type="EMBL" id="PXOH01000022">
    <property type="protein sequence ID" value="PSF35142.1"/>
    <property type="molecule type" value="Genomic_DNA"/>
</dbReference>
<dbReference type="AlphaFoldDB" id="A0A2T1LUD1"/>
<comment type="subcellular location">
    <subcellularLocation>
        <location evidence="1">Membrane</location>
        <topology evidence="1">Multi-pass membrane protein</topology>
    </subcellularLocation>
</comment>
<dbReference type="GO" id="GO:0004252">
    <property type="term" value="F:serine-type endopeptidase activity"/>
    <property type="evidence" value="ECO:0007669"/>
    <property type="project" value="InterPro"/>
</dbReference>
<comment type="caution">
    <text evidence="10">The sequence shown here is derived from an EMBL/GenBank/DDBJ whole genome shotgun (WGS) entry which is preliminary data.</text>
</comment>
<evidence type="ECO:0000256" key="4">
    <source>
        <dbReference type="ARBA" id="ARBA00022692"/>
    </source>
</evidence>
<feature type="transmembrane region" description="Helical" evidence="8">
    <location>
        <begin position="42"/>
        <end position="62"/>
    </location>
</feature>
<name>A0A2T1LUD1_9CHRO</name>
<dbReference type="GO" id="GO:0016020">
    <property type="term" value="C:membrane"/>
    <property type="evidence" value="ECO:0007669"/>
    <property type="project" value="UniProtKB-SubCell"/>
</dbReference>
<evidence type="ECO:0000256" key="3">
    <source>
        <dbReference type="ARBA" id="ARBA00022670"/>
    </source>
</evidence>
<keyword evidence="11" id="KW-1185">Reference proteome</keyword>
<keyword evidence="4 8" id="KW-0812">Transmembrane</keyword>
<proteinExistence type="inferred from homology"/>
<comment type="similarity">
    <text evidence="2">Belongs to the peptidase S54 family.</text>
</comment>
<evidence type="ECO:0000256" key="5">
    <source>
        <dbReference type="ARBA" id="ARBA00022801"/>
    </source>
</evidence>
<feature type="transmembrane region" description="Helical" evidence="8">
    <location>
        <begin position="93"/>
        <end position="113"/>
    </location>
</feature>
<keyword evidence="6 8" id="KW-1133">Transmembrane helix</keyword>
<dbReference type="Proteomes" id="UP000239001">
    <property type="component" value="Unassembled WGS sequence"/>
</dbReference>
<keyword evidence="7 8" id="KW-0472">Membrane</keyword>
<organism evidence="10 11">
    <name type="scientific">Aphanothece hegewaldii CCALA 016</name>
    <dbReference type="NCBI Taxonomy" id="2107694"/>
    <lineage>
        <taxon>Bacteria</taxon>
        <taxon>Bacillati</taxon>
        <taxon>Cyanobacteriota</taxon>
        <taxon>Cyanophyceae</taxon>
        <taxon>Oscillatoriophycideae</taxon>
        <taxon>Chroococcales</taxon>
        <taxon>Aphanothecaceae</taxon>
        <taxon>Aphanothece</taxon>
    </lineage>
</organism>
<evidence type="ECO:0000256" key="2">
    <source>
        <dbReference type="ARBA" id="ARBA00009045"/>
    </source>
</evidence>
<feature type="transmembrane region" description="Helical" evidence="8">
    <location>
        <begin position="68"/>
        <end position="86"/>
    </location>
</feature>
<protein>
    <submittedName>
        <fullName evidence="10">Rhomboid family intramembrane serine protease</fullName>
    </submittedName>
</protein>
<evidence type="ECO:0000313" key="10">
    <source>
        <dbReference type="EMBL" id="PSF35142.1"/>
    </source>
</evidence>
<dbReference type="Pfam" id="PF01694">
    <property type="entry name" value="Rhomboid"/>
    <property type="match status" value="1"/>
</dbReference>
<evidence type="ECO:0000256" key="8">
    <source>
        <dbReference type="SAM" id="Phobius"/>
    </source>
</evidence>
<evidence type="ECO:0000256" key="7">
    <source>
        <dbReference type="ARBA" id="ARBA00023136"/>
    </source>
</evidence>
<feature type="transmembrane region" description="Helical" evidence="8">
    <location>
        <begin position="119"/>
        <end position="138"/>
    </location>
</feature>
<accession>A0A2T1LUD1</accession>
<evidence type="ECO:0000256" key="1">
    <source>
        <dbReference type="ARBA" id="ARBA00004141"/>
    </source>
</evidence>
<dbReference type="RefSeq" id="WP_106458179.1">
    <property type="nucleotide sequence ID" value="NZ_PXOH01000022.1"/>
</dbReference>
<feature type="transmembrane region" description="Helical" evidence="8">
    <location>
        <begin position="145"/>
        <end position="163"/>
    </location>
</feature>
<dbReference type="PANTHER" id="PTHR43066">
    <property type="entry name" value="RHOMBOID-RELATED PROTEIN"/>
    <property type="match status" value="1"/>
</dbReference>
<feature type="transmembrane region" description="Helical" evidence="8">
    <location>
        <begin position="169"/>
        <end position="189"/>
    </location>
</feature>
<dbReference type="SUPFAM" id="SSF144091">
    <property type="entry name" value="Rhomboid-like"/>
    <property type="match status" value="1"/>
</dbReference>